<dbReference type="InterPro" id="IPR036940">
    <property type="entry name" value="PI3/4_kinase_cat_sf"/>
</dbReference>
<dbReference type="Pfam" id="PF00454">
    <property type="entry name" value="PI3_PI4_kinase"/>
    <property type="match status" value="1"/>
</dbReference>
<dbReference type="InterPro" id="IPR018936">
    <property type="entry name" value="PI3/4_kinase_CS"/>
</dbReference>
<protein>
    <recommendedName>
        <fullName evidence="4">PI3K/PI4K catalytic domain-containing protein</fullName>
    </recommendedName>
</protein>
<evidence type="ECO:0000256" key="3">
    <source>
        <dbReference type="SAM" id="MobiDB-lite"/>
    </source>
</evidence>
<evidence type="ECO:0000313" key="5">
    <source>
        <dbReference type="EMBL" id="CAJ1944603.1"/>
    </source>
</evidence>
<dbReference type="PROSITE" id="PS00915">
    <property type="entry name" value="PI3_4_KINASE_1"/>
    <property type="match status" value="1"/>
</dbReference>
<feature type="compositionally biased region" description="Basic and acidic residues" evidence="3">
    <location>
        <begin position="625"/>
        <end position="643"/>
    </location>
</feature>
<dbReference type="GO" id="GO:0016020">
    <property type="term" value="C:membrane"/>
    <property type="evidence" value="ECO:0007669"/>
    <property type="project" value="TreeGrafter"/>
</dbReference>
<dbReference type="InterPro" id="IPR000403">
    <property type="entry name" value="PI3/4_kinase_cat_dom"/>
</dbReference>
<evidence type="ECO:0000256" key="2">
    <source>
        <dbReference type="ARBA" id="ARBA00022777"/>
    </source>
</evidence>
<dbReference type="InterPro" id="IPR011009">
    <property type="entry name" value="Kinase-like_dom_sf"/>
</dbReference>
<accession>A0AAD2CWZ3</accession>
<dbReference type="PANTHER" id="PTHR10048:SF22">
    <property type="entry name" value="PHOSPHATIDYLINOSITOL 4-KINASE BETA"/>
    <property type="match status" value="1"/>
</dbReference>
<dbReference type="GO" id="GO:0048015">
    <property type="term" value="P:phosphatidylinositol-mediated signaling"/>
    <property type="evidence" value="ECO:0007669"/>
    <property type="project" value="TreeGrafter"/>
</dbReference>
<dbReference type="GO" id="GO:0004430">
    <property type="term" value="F:1-phosphatidylinositol 4-kinase activity"/>
    <property type="evidence" value="ECO:0007669"/>
    <property type="project" value="TreeGrafter"/>
</dbReference>
<dbReference type="EMBL" id="CAKOGP040001224">
    <property type="protein sequence ID" value="CAJ1944603.1"/>
    <property type="molecule type" value="Genomic_DNA"/>
</dbReference>
<feature type="region of interest" description="Disordered" evidence="3">
    <location>
        <begin position="788"/>
        <end position="808"/>
    </location>
</feature>
<dbReference type="Gene3D" id="3.30.1010.10">
    <property type="entry name" value="Phosphatidylinositol 3-kinase Catalytic Subunit, Chain A, domain 4"/>
    <property type="match status" value="1"/>
</dbReference>
<dbReference type="GO" id="GO:0046854">
    <property type="term" value="P:phosphatidylinositol phosphate biosynthetic process"/>
    <property type="evidence" value="ECO:0007669"/>
    <property type="project" value="InterPro"/>
</dbReference>
<keyword evidence="6" id="KW-1185">Reference proteome</keyword>
<dbReference type="PROSITE" id="PS50290">
    <property type="entry name" value="PI3_4_KINASE_3"/>
    <property type="match status" value="1"/>
</dbReference>
<evidence type="ECO:0000259" key="4">
    <source>
        <dbReference type="PROSITE" id="PS50290"/>
    </source>
</evidence>
<name>A0AAD2CWZ3_9STRA</name>
<feature type="compositionally biased region" description="Low complexity" evidence="3">
    <location>
        <begin position="669"/>
        <end position="683"/>
    </location>
</feature>
<dbReference type="Proteomes" id="UP001295423">
    <property type="component" value="Unassembled WGS sequence"/>
</dbReference>
<dbReference type="PANTHER" id="PTHR10048">
    <property type="entry name" value="PHOSPHATIDYLINOSITOL KINASE"/>
    <property type="match status" value="1"/>
</dbReference>
<dbReference type="SUPFAM" id="SSF56112">
    <property type="entry name" value="Protein kinase-like (PK-like)"/>
    <property type="match status" value="1"/>
</dbReference>
<evidence type="ECO:0000256" key="1">
    <source>
        <dbReference type="ARBA" id="ARBA00022679"/>
    </source>
</evidence>
<feature type="domain" description="PI3K/PI4K catalytic" evidence="4">
    <location>
        <begin position="1041"/>
        <end position="1314"/>
    </location>
</feature>
<dbReference type="InterPro" id="IPR015433">
    <property type="entry name" value="PI3/4_kinase"/>
</dbReference>
<evidence type="ECO:0000313" key="6">
    <source>
        <dbReference type="Proteomes" id="UP001295423"/>
    </source>
</evidence>
<dbReference type="GO" id="GO:0005737">
    <property type="term" value="C:cytoplasm"/>
    <property type="evidence" value="ECO:0007669"/>
    <property type="project" value="TreeGrafter"/>
</dbReference>
<gene>
    <name evidence="5" type="ORF">CYCCA115_LOCUS8970</name>
</gene>
<dbReference type="Gene3D" id="1.10.1070.11">
    <property type="entry name" value="Phosphatidylinositol 3-/4-kinase, catalytic domain"/>
    <property type="match status" value="1"/>
</dbReference>
<reference evidence="5" key="1">
    <citation type="submission" date="2023-08" db="EMBL/GenBank/DDBJ databases">
        <authorList>
            <person name="Audoor S."/>
            <person name="Bilcke G."/>
        </authorList>
    </citation>
    <scope>NUCLEOTIDE SEQUENCE</scope>
</reference>
<dbReference type="SMART" id="SM00146">
    <property type="entry name" value="PI3Kc"/>
    <property type="match status" value="1"/>
</dbReference>
<keyword evidence="2" id="KW-0418">Kinase</keyword>
<comment type="caution">
    <text evidence="5">The sequence shown here is derived from an EMBL/GenBank/DDBJ whole genome shotgun (WGS) entry which is preliminary data.</text>
</comment>
<feature type="region of interest" description="Disordered" evidence="3">
    <location>
        <begin position="625"/>
        <end position="742"/>
    </location>
</feature>
<keyword evidence="1" id="KW-0808">Transferase</keyword>
<organism evidence="5 6">
    <name type="scientific">Cylindrotheca closterium</name>
    <dbReference type="NCBI Taxonomy" id="2856"/>
    <lineage>
        <taxon>Eukaryota</taxon>
        <taxon>Sar</taxon>
        <taxon>Stramenopiles</taxon>
        <taxon>Ochrophyta</taxon>
        <taxon>Bacillariophyta</taxon>
        <taxon>Bacillariophyceae</taxon>
        <taxon>Bacillariophycidae</taxon>
        <taxon>Bacillariales</taxon>
        <taxon>Bacillariaceae</taxon>
        <taxon>Cylindrotheca</taxon>
    </lineage>
</organism>
<sequence length="1330" mass="148190">MPSSSFYQAKRMHGVCKGSLYRQIEKRPGVASSSSSKVLSFAILFGVQLVCYDSKQAYDDGDRPMTMYLVVALSSSGNDAFRLVTHQGTHLLCRAMTNQCREVWLSAITAGLERSLAEGQNTVEMETFSKVKPRSHNKRNLKHQPYCHSCGKMERLEFQLIKEGTPILQYGEEERVDISENCFVAQGVVDHVSFVREMYRYQELDQYAIQQARYMVLKKLKPELEIDHDNPKPLTSQLQLTKTSPSEVAQLFIRPDFKALQRASSTLHDLATEFEQGIIGVLELLELMEQSLGIRDKEMAALKKQAFRMAGDMGTSLKMLAEQALPTEQYTSTELLQCILDFLLDLCDDGEIQTIAFYWPQLCNIHLQMLPPTDVASLQRIELMEDFLLTMAAKHSVHLAIELIWSHTADLEDAKTLKYCRNRKFAVIRFLCELESMLFDFESGWGGGSVTVGGYLNPTKHQIMLLKNWMAEIQKYRLTQTEVLSRSCRLDKLRGRQSMDEAKVGPEKLAEEALRIARNADYLSSHMAFTKRLCDIAEKLFHQPVPERAAMLQNELFRLNSSGAMGGDPLNTVKESHTRVVRIPPTEGHVFRSKERTPVLLLVEVNDEGVTESAVDTLNQQFKSEKLKQEKRNQQEDENHLKEVNANGGEPTAAASSESGENDDSADVEQQSEIQPQSESASEPVKGASAPQEAATAVTDVPLAPESPHPSILSSPIPNTPGGTLVEDPGSTEGLHHEPEQRHALRRFDGKNGAARILTPTAEKEMVEGLVTQAVVNKLIIPSLADGKEDEAEMNGSEGMNGNGEDRSLAPALKRISSMGNATSPREQDLRREVLNSIMMKGMSKSNTIAAGATGAVQRHLQQLDQRLAVELLMTGDAPISSSSDSARHELLSLGISSVAQDEQPELTAEAKEENDTMEAIRLLLIQYHVAQGTLSMQDAAKALTPNMRRKGDLGTRTFMGREFPEIDAGDIDQRLVGCGVLPPAVLQALSLWKGGMITNGELLELVKKDLEYVKVSEESQQILNEDSAFWQRFAFGERWAEKRSRIAANSHEAAKPGYDLIGVIVKSNDDLRQEAFVMQLIELCKEAFHEAGLDLWLLPYRILPTGRTTGVIEMVRNAMSFDALKKRPGYGKGGLKEHLRRMSQFAADPGEAFKSFQNNFVKSLAAYSLLSYLFLFKDRHNGNLLLDTVGHVIHIDFGFVFGIAPGGNFSLELNTPFKLTEEMIDVMDGVRSSLFSEFVTLFCCGFLALQAHTNTFVTLLEITSKGSTFHAFEGKNCDEIIAKFKQRLCAGKNKEETISTILDVIKEATSSYGTKQYDYFQYMSQGIAQ</sequence>
<proteinExistence type="predicted"/>